<dbReference type="InterPro" id="IPR039189">
    <property type="entry name" value="Fcp1"/>
</dbReference>
<evidence type="ECO:0000256" key="6">
    <source>
        <dbReference type="ARBA" id="ARBA00022723"/>
    </source>
</evidence>
<dbReference type="InterPro" id="IPR001357">
    <property type="entry name" value="BRCT_dom"/>
</dbReference>
<evidence type="ECO:0000259" key="17">
    <source>
        <dbReference type="PROSITE" id="PS50969"/>
    </source>
</evidence>
<dbReference type="Pfam" id="PF03031">
    <property type="entry name" value="NIF"/>
    <property type="match status" value="1"/>
</dbReference>
<comment type="catalytic activity">
    <reaction evidence="12 15">
        <text>O-phospho-L-seryl-[protein] + H2O = L-seryl-[protein] + phosphate</text>
        <dbReference type="Rhea" id="RHEA:20629"/>
        <dbReference type="Rhea" id="RHEA-COMP:9863"/>
        <dbReference type="Rhea" id="RHEA-COMP:11604"/>
        <dbReference type="ChEBI" id="CHEBI:15377"/>
        <dbReference type="ChEBI" id="CHEBI:29999"/>
        <dbReference type="ChEBI" id="CHEBI:43474"/>
        <dbReference type="ChEBI" id="CHEBI:83421"/>
        <dbReference type="EC" id="3.1.3.16"/>
    </reaction>
</comment>
<evidence type="ECO:0000256" key="8">
    <source>
        <dbReference type="ARBA" id="ARBA00022884"/>
    </source>
</evidence>
<keyword evidence="10" id="KW-0804">Transcription</keyword>
<evidence type="ECO:0000256" key="14">
    <source>
        <dbReference type="ARBA" id="ARBA00063107"/>
    </source>
</evidence>
<name>A0A803LM61_CHEQI</name>
<proteinExistence type="predicted"/>
<dbReference type="InterPro" id="IPR023214">
    <property type="entry name" value="HAD_sf"/>
</dbReference>
<evidence type="ECO:0000256" key="2">
    <source>
        <dbReference type="ARBA" id="ARBA00001941"/>
    </source>
</evidence>
<comment type="subcellular location">
    <subcellularLocation>
        <location evidence="4 15">Nucleus</location>
    </subcellularLocation>
</comment>
<dbReference type="Gene3D" id="3.40.50.1000">
    <property type="entry name" value="HAD superfamily/HAD-like"/>
    <property type="match status" value="1"/>
</dbReference>
<evidence type="ECO:0000256" key="13">
    <source>
        <dbReference type="ARBA" id="ARBA00048336"/>
    </source>
</evidence>
<dbReference type="InterPro" id="IPR036420">
    <property type="entry name" value="BRCT_dom_sf"/>
</dbReference>
<feature type="domain" description="FCP1 homology" evidence="17">
    <location>
        <begin position="107"/>
        <end position="277"/>
    </location>
</feature>
<dbReference type="Proteomes" id="UP000596660">
    <property type="component" value="Unplaced"/>
</dbReference>
<comment type="cofactor">
    <cofactor evidence="1">
        <name>Mn(2+)</name>
        <dbReference type="ChEBI" id="CHEBI:29035"/>
    </cofactor>
</comment>
<evidence type="ECO:0000256" key="9">
    <source>
        <dbReference type="ARBA" id="ARBA00023015"/>
    </source>
</evidence>
<evidence type="ECO:0000256" key="1">
    <source>
        <dbReference type="ARBA" id="ARBA00001936"/>
    </source>
</evidence>
<dbReference type="PROSITE" id="PS50172">
    <property type="entry name" value="BRCT"/>
    <property type="match status" value="1"/>
</dbReference>
<protein>
    <recommendedName>
        <fullName evidence="15">RNA polymerase II C-terminal domain phosphatase-like</fullName>
        <ecNumber evidence="15">3.1.3.16</ecNumber>
    </recommendedName>
</protein>
<keyword evidence="5" id="KW-0678">Repressor</keyword>
<comment type="subunit">
    <text evidence="14">Interacts with RAP74.</text>
</comment>
<evidence type="ECO:0000259" key="16">
    <source>
        <dbReference type="PROSITE" id="PS50172"/>
    </source>
</evidence>
<dbReference type="CDD" id="cd07521">
    <property type="entry name" value="HAD_FCP1-like"/>
    <property type="match status" value="1"/>
</dbReference>
<dbReference type="GO" id="GO:0008420">
    <property type="term" value="F:RNA polymerase II CTD heptapeptide repeat phosphatase activity"/>
    <property type="evidence" value="ECO:0007669"/>
    <property type="project" value="UniProtKB-UniRule"/>
</dbReference>
<evidence type="ECO:0000256" key="10">
    <source>
        <dbReference type="ARBA" id="ARBA00023163"/>
    </source>
</evidence>
<evidence type="ECO:0000256" key="12">
    <source>
        <dbReference type="ARBA" id="ARBA00047761"/>
    </source>
</evidence>
<keyword evidence="19" id="KW-1185">Reference proteome</keyword>
<dbReference type="PROSITE" id="PS50969">
    <property type="entry name" value="FCP1"/>
    <property type="match status" value="1"/>
</dbReference>
<evidence type="ECO:0000256" key="3">
    <source>
        <dbReference type="ARBA" id="ARBA00001946"/>
    </source>
</evidence>
<dbReference type="PANTHER" id="PTHR23081">
    <property type="entry name" value="RNA POLYMERASE II CTD PHOSPHATASE"/>
    <property type="match status" value="1"/>
</dbReference>
<keyword evidence="6" id="KW-0479">Metal-binding</keyword>
<dbReference type="SMART" id="SM00577">
    <property type="entry name" value="CPDc"/>
    <property type="match status" value="1"/>
</dbReference>
<reference evidence="18" key="2">
    <citation type="submission" date="2021-03" db="UniProtKB">
        <authorList>
            <consortium name="EnsemblPlants"/>
        </authorList>
    </citation>
    <scope>IDENTIFICATION</scope>
</reference>
<evidence type="ECO:0000313" key="19">
    <source>
        <dbReference type="Proteomes" id="UP000596660"/>
    </source>
</evidence>
<dbReference type="FunFam" id="3.40.50.10190:FF:000014">
    <property type="entry name" value="RNA polymerase II C-terminal domain phosphatase-like 3"/>
    <property type="match status" value="1"/>
</dbReference>
<dbReference type="CDD" id="cd17729">
    <property type="entry name" value="BRCT_CTDP1"/>
    <property type="match status" value="1"/>
</dbReference>
<organism evidence="18 19">
    <name type="scientific">Chenopodium quinoa</name>
    <name type="common">Quinoa</name>
    <dbReference type="NCBI Taxonomy" id="63459"/>
    <lineage>
        <taxon>Eukaryota</taxon>
        <taxon>Viridiplantae</taxon>
        <taxon>Streptophyta</taxon>
        <taxon>Embryophyta</taxon>
        <taxon>Tracheophyta</taxon>
        <taxon>Spermatophyta</taxon>
        <taxon>Magnoliopsida</taxon>
        <taxon>eudicotyledons</taxon>
        <taxon>Gunneridae</taxon>
        <taxon>Pentapetalae</taxon>
        <taxon>Caryophyllales</taxon>
        <taxon>Chenopodiaceae</taxon>
        <taxon>Chenopodioideae</taxon>
        <taxon>Atripliceae</taxon>
        <taxon>Chenopodium</taxon>
    </lineage>
</organism>
<dbReference type="GO" id="GO:0009651">
    <property type="term" value="P:response to salt stress"/>
    <property type="evidence" value="ECO:0007669"/>
    <property type="project" value="UniProtKB-ARBA"/>
</dbReference>
<dbReference type="EnsemblPlants" id="AUR62015372-RA">
    <property type="protein sequence ID" value="AUR62015372-RA:cds"/>
    <property type="gene ID" value="AUR62015372"/>
</dbReference>
<dbReference type="OMA" id="LMDRYLY"/>
<comment type="cofactor">
    <cofactor evidence="2">
        <name>Co(2+)</name>
        <dbReference type="ChEBI" id="CHEBI:48828"/>
    </cofactor>
</comment>
<accession>A0A803LM61</accession>
<evidence type="ECO:0000256" key="5">
    <source>
        <dbReference type="ARBA" id="ARBA00022491"/>
    </source>
</evidence>
<dbReference type="InterPro" id="IPR011947">
    <property type="entry name" value="FCP1_euk"/>
</dbReference>
<dbReference type="AlphaFoldDB" id="A0A803LM61"/>
<evidence type="ECO:0000256" key="4">
    <source>
        <dbReference type="ARBA" id="ARBA00004123"/>
    </source>
</evidence>
<dbReference type="EC" id="3.1.3.16" evidence="15"/>
<dbReference type="PANTHER" id="PTHR23081:SF36">
    <property type="entry name" value="RNA POLYMERASE II SUBUNIT A C-TERMINAL DOMAIN PHOSPHATASE"/>
    <property type="match status" value="1"/>
</dbReference>
<dbReference type="Gene3D" id="3.40.50.10190">
    <property type="entry name" value="BRCT domain"/>
    <property type="match status" value="1"/>
</dbReference>
<keyword evidence="8" id="KW-0694">RNA-binding</keyword>
<evidence type="ECO:0000256" key="15">
    <source>
        <dbReference type="RuleBase" id="RU366066"/>
    </source>
</evidence>
<keyword evidence="7 15" id="KW-0378">Hydrolase</keyword>
<sequence>MTTQIMNHSALKYDHILSFPVPISDHVFGNNQGFNNFAPIVDFVITNNRGERIKRQKTNYMLNPCLHLNMMNNCCLSCGKTLLAPFNYNPVNFNFRVHDNSKVGSLLNQKKLYLVLDLDHTLLNSTRLDKLDLDEEYLKTRTTQNSPNNDLFILDKLGVMTKLRPFVHKFLQEANKMFEMYIYTMGDRAYALEMAKLLDPENQYFQTRIISRDDCPNQDRKGLNVLQVPEKLGLVLDDTEAIWQSNKDNLIVMDRYFYFSSGFRELGYKNCKSLAQLKRDEDEFDGALATILRVLTRIHHDFFYINPQYVSVRDARQVLKTNKRQVLRDCKIVFSAVFPRNFVAANHRLWKIAEELGATCSTELDSSVTHVVSTDGGTEKSLWAVRGSKFLVNPKWIEAALFLWRRQLEDKFPVAKCPKRV</sequence>
<keyword evidence="11 15" id="KW-0539">Nucleus</keyword>
<dbReference type="GO" id="GO:0046872">
    <property type="term" value="F:metal ion binding"/>
    <property type="evidence" value="ECO:0007669"/>
    <property type="project" value="UniProtKB-KW"/>
</dbReference>
<reference evidence="18" key="1">
    <citation type="journal article" date="2017" name="Nature">
        <title>The genome of Chenopodium quinoa.</title>
        <authorList>
            <person name="Jarvis D.E."/>
            <person name="Ho Y.S."/>
            <person name="Lightfoot D.J."/>
            <person name="Schmoeckel S.M."/>
            <person name="Li B."/>
            <person name="Borm T.J.A."/>
            <person name="Ohyanagi H."/>
            <person name="Mineta K."/>
            <person name="Michell C.T."/>
            <person name="Saber N."/>
            <person name="Kharbatia N.M."/>
            <person name="Rupper R.R."/>
            <person name="Sharp A.R."/>
            <person name="Dally N."/>
            <person name="Boughton B.A."/>
            <person name="Woo Y.H."/>
            <person name="Gao G."/>
            <person name="Schijlen E.G.W.M."/>
            <person name="Guo X."/>
            <person name="Momin A.A."/>
            <person name="Negrao S."/>
            <person name="Al-Babili S."/>
            <person name="Gehring C."/>
            <person name="Roessner U."/>
            <person name="Jung C."/>
            <person name="Murphy K."/>
            <person name="Arold S.T."/>
            <person name="Gojobori T."/>
            <person name="van der Linden C.G."/>
            <person name="van Loo E.N."/>
            <person name="Jellen E.N."/>
            <person name="Maughan P.J."/>
            <person name="Tester M."/>
        </authorList>
    </citation>
    <scope>NUCLEOTIDE SEQUENCE [LARGE SCALE GENOMIC DNA]</scope>
    <source>
        <strain evidence="18">cv. PI 614886</strain>
    </source>
</reference>
<dbReference type="GO" id="GO:0005634">
    <property type="term" value="C:nucleus"/>
    <property type="evidence" value="ECO:0007669"/>
    <property type="project" value="UniProtKB-SubCell"/>
</dbReference>
<keyword evidence="9" id="KW-0805">Transcription regulation</keyword>
<dbReference type="NCBIfam" id="TIGR02250">
    <property type="entry name" value="FCP1_euk"/>
    <property type="match status" value="1"/>
</dbReference>
<comment type="catalytic activity">
    <reaction evidence="13 15">
        <text>O-phospho-L-threonyl-[protein] + H2O = L-threonyl-[protein] + phosphate</text>
        <dbReference type="Rhea" id="RHEA:47004"/>
        <dbReference type="Rhea" id="RHEA-COMP:11060"/>
        <dbReference type="Rhea" id="RHEA-COMP:11605"/>
        <dbReference type="ChEBI" id="CHEBI:15377"/>
        <dbReference type="ChEBI" id="CHEBI:30013"/>
        <dbReference type="ChEBI" id="CHEBI:43474"/>
        <dbReference type="ChEBI" id="CHEBI:61977"/>
        <dbReference type="EC" id="3.1.3.16"/>
    </reaction>
</comment>
<evidence type="ECO:0000256" key="7">
    <source>
        <dbReference type="ARBA" id="ARBA00022801"/>
    </source>
</evidence>
<comment type="cofactor">
    <cofactor evidence="3">
        <name>Mg(2+)</name>
        <dbReference type="ChEBI" id="CHEBI:18420"/>
    </cofactor>
</comment>
<dbReference type="Pfam" id="PF12738">
    <property type="entry name" value="PTCB-BRCT"/>
    <property type="match status" value="1"/>
</dbReference>
<dbReference type="SUPFAM" id="SSF52113">
    <property type="entry name" value="BRCT domain"/>
    <property type="match status" value="1"/>
</dbReference>
<dbReference type="Gramene" id="AUR62015372-RA">
    <property type="protein sequence ID" value="AUR62015372-RA:cds"/>
    <property type="gene ID" value="AUR62015372"/>
</dbReference>
<dbReference type="InterPro" id="IPR004274">
    <property type="entry name" value="FCP1_dom"/>
</dbReference>
<evidence type="ECO:0000256" key="11">
    <source>
        <dbReference type="ARBA" id="ARBA00023242"/>
    </source>
</evidence>
<feature type="domain" description="BRCT" evidence="16">
    <location>
        <begin position="322"/>
        <end position="414"/>
    </location>
</feature>
<comment type="function">
    <text evidence="15">This promotes the activity of RNA polymerase II.</text>
</comment>
<evidence type="ECO:0000313" key="18">
    <source>
        <dbReference type="EnsemblPlants" id="AUR62015372-RA:cds"/>
    </source>
</evidence>
<dbReference type="InterPro" id="IPR036412">
    <property type="entry name" value="HAD-like_sf"/>
</dbReference>
<dbReference type="SUPFAM" id="SSF56784">
    <property type="entry name" value="HAD-like"/>
    <property type="match status" value="1"/>
</dbReference>
<dbReference type="GO" id="GO:0003723">
    <property type="term" value="F:RNA binding"/>
    <property type="evidence" value="ECO:0007669"/>
    <property type="project" value="UniProtKB-KW"/>
</dbReference>